<protein>
    <submittedName>
        <fullName evidence="1">Uncharacterized protein</fullName>
    </submittedName>
</protein>
<evidence type="ECO:0000313" key="2">
    <source>
        <dbReference type="Proteomes" id="UP000034492"/>
    </source>
</evidence>
<gene>
    <name evidence="1" type="ORF">US19_C0022G0001</name>
</gene>
<evidence type="ECO:0000313" key="1">
    <source>
        <dbReference type="EMBL" id="KKQ08540.1"/>
    </source>
</evidence>
<accession>A0A0G0F4X6</accession>
<sequence length="74" mass="8472">MYLIEGMKMLRSFMFLLIFAFLSASFFTPPTFAQESPHPRLYTLMSSTGSEEVLEIVDLTTMQLIRTFPISQGN</sequence>
<comment type="caution">
    <text evidence="1">The sequence shown here is derived from an EMBL/GenBank/DDBJ whole genome shotgun (WGS) entry which is preliminary data.</text>
</comment>
<feature type="non-terminal residue" evidence="1">
    <location>
        <position position="74"/>
    </location>
</feature>
<dbReference type="AlphaFoldDB" id="A0A0G0F4X6"/>
<organism evidence="1 2">
    <name type="scientific">Candidatus Daviesbacteria bacterium GW2011_GWB1_36_5</name>
    <dbReference type="NCBI Taxonomy" id="1618426"/>
    <lineage>
        <taxon>Bacteria</taxon>
        <taxon>Candidatus Daviesiibacteriota</taxon>
    </lineage>
</organism>
<reference evidence="1 2" key="1">
    <citation type="journal article" date="2015" name="Nature">
        <title>rRNA introns, odd ribosomes, and small enigmatic genomes across a large radiation of phyla.</title>
        <authorList>
            <person name="Brown C.T."/>
            <person name="Hug L.A."/>
            <person name="Thomas B.C."/>
            <person name="Sharon I."/>
            <person name="Castelle C.J."/>
            <person name="Singh A."/>
            <person name="Wilkins M.J."/>
            <person name="Williams K.H."/>
            <person name="Banfield J.F."/>
        </authorList>
    </citation>
    <scope>NUCLEOTIDE SEQUENCE [LARGE SCALE GENOMIC DNA]</scope>
</reference>
<proteinExistence type="predicted"/>
<dbReference type="EMBL" id="LBSA01000022">
    <property type="protein sequence ID" value="KKQ08540.1"/>
    <property type="molecule type" value="Genomic_DNA"/>
</dbReference>
<name>A0A0G0F4X6_9BACT</name>
<dbReference type="Proteomes" id="UP000034492">
    <property type="component" value="Unassembled WGS sequence"/>
</dbReference>